<accession>A0A8S9Z478</accession>
<proteinExistence type="predicted"/>
<name>A0A8S9Z478_9TREM</name>
<gene>
    <name evidence="1" type="ORF">EG68_02252</name>
</gene>
<reference evidence="1" key="1">
    <citation type="submission" date="2019-07" db="EMBL/GenBank/DDBJ databases">
        <title>Annotation for the trematode Paragonimus miyazaki's.</title>
        <authorList>
            <person name="Choi Y.-J."/>
        </authorList>
    </citation>
    <scope>NUCLEOTIDE SEQUENCE</scope>
    <source>
        <strain evidence="1">Japan</strain>
    </source>
</reference>
<dbReference type="AlphaFoldDB" id="A0A8S9Z478"/>
<dbReference type="EMBL" id="JTDE01000296">
    <property type="protein sequence ID" value="KAF7261672.1"/>
    <property type="molecule type" value="Genomic_DNA"/>
</dbReference>
<dbReference type="OrthoDB" id="10324687at2759"/>
<evidence type="ECO:0000313" key="1">
    <source>
        <dbReference type="EMBL" id="KAF7261672.1"/>
    </source>
</evidence>
<dbReference type="Proteomes" id="UP000822476">
    <property type="component" value="Unassembled WGS sequence"/>
</dbReference>
<evidence type="ECO:0000313" key="2">
    <source>
        <dbReference type="Proteomes" id="UP000822476"/>
    </source>
</evidence>
<protein>
    <submittedName>
        <fullName evidence="1">Uncharacterized protein</fullName>
    </submittedName>
</protein>
<organism evidence="1 2">
    <name type="scientific">Paragonimus skrjabini miyazakii</name>
    <dbReference type="NCBI Taxonomy" id="59628"/>
    <lineage>
        <taxon>Eukaryota</taxon>
        <taxon>Metazoa</taxon>
        <taxon>Spiralia</taxon>
        <taxon>Lophotrochozoa</taxon>
        <taxon>Platyhelminthes</taxon>
        <taxon>Trematoda</taxon>
        <taxon>Digenea</taxon>
        <taxon>Plagiorchiida</taxon>
        <taxon>Troglotremata</taxon>
        <taxon>Troglotrematidae</taxon>
        <taxon>Paragonimus</taxon>
    </lineage>
</organism>
<sequence length="111" mass="13018">MLQKCSIIVHFLDKKTTLNECLFELIQCLHKYGEQREQFKLLHLETRLAVQKTTNTKKQPNSCFLTVESIEQYDIALCELLEAIECVDKVQVHLEEDAKNSEFCFKNLCSY</sequence>
<keyword evidence="2" id="KW-1185">Reference proteome</keyword>
<comment type="caution">
    <text evidence="1">The sequence shown here is derived from an EMBL/GenBank/DDBJ whole genome shotgun (WGS) entry which is preliminary data.</text>
</comment>